<accession>A0ABT4Y423</accession>
<organism evidence="2 3">
    <name type="scientific">Metapseudomonas resinovorans</name>
    <name type="common">Pseudomonas resinovorans</name>
    <dbReference type="NCBI Taxonomy" id="53412"/>
    <lineage>
        <taxon>Bacteria</taxon>
        <taxon>Pseudomonadati</taxon>
        <taxon>Pseudomonadota</taxon>
        <taxon>Gammaproteobacteria</taxon>
        <taxon>Pseudomonadales</taxon>
        <taxon>Pseudomonadaceae</taxon>
        <taxon>Metapseudomonas</taxon>
    </lineage>
</organism>
<reference evidence="2 3" key="1">
    <citation type="submission" date="2022-07" db="EMBL/GenBank/DDBJ databases">
        <title>Genome Analysis of Selected Gammaproteobacteria from Nigerian Food snails.</title>
        <authorList>
            <person name="Okafor A.C."/>
        </authorList>
    </citation>
    <scope>NUCLEOTIDE SEQUENCE [LARGE SCALE GENOMIC DNA]</scope>
    <source>
        <strain evidence="2 3">Awg 2</strain>
    </source>
</reference>
<feature type="domain" description="Phage head morphogenesis" evidence="1">
    <location>
        <begin position="52"/>
        <end position="182"/>
    </location>
</feature>
<dbReference type="RefSeq" id="WP_271470780.1">
    <property type="nucleotide sequence ID" value="NZ_JANEWF010000009.1"/>
</dbReference>
<dbReference type="Pfam" id="PF04233">
    <property type="entry name" value="Phage_Mu_F"/>
    <property type="match status" value="1"/>
</dbReference>
<protein>
    <submittedName>
        <fullName evidence="2">Phage minor head protein</fullName>
    </submittedName>
</protein>
<evidence type="ECO:0000259" key="1">
    <source>
        <dbReference type="Pfam" id="PF04233"/>
    </source>
</evidence>
<dbReference type="Proteomes" id="UP001211689">
    <property type="component" value="Unassembled WGS sequence"/>
</dbReference>
<gene>
    <name evidence="2" type="ORF">NNO07_11005</name>
</gene>
<proteinExistence type="predicted"/>
<keyword evidence="3" id="KW-1185">Reference proteome</keyword>
<evidence type="ECO:0000313" key="2">
    <source>
        <dbReference type="EMBL" id="MDA8483601.1"/>
    </source>
</evidence>
<dbReference type="InterPro" id="IPR006528">
    <property type="entry name" value="Phage_head_morphogenesis_dom"/>
</dbReference>
<comment type="caution">
    <text evidence="2">The sequence shown here is derived from an EMBL/GenBank/DDBJ whole genome shotgun (WGS) entry which is preliminary data.</text>
</comment>
<evidence type="ECO:0000313" key="3">
    <source>
        <dbReference type="Proteomes" id="UP001211689"/>
    </source>
</evidence>
<name>A0ABT4Y423_METRE</name>
<sequence length="390" mass="43947">MIELKPLPPAEAIEYFEQKGYAISFDYRDVWQAQHQAAFTVAKVMQQDILVDIRKAVDKALAEGIPYEQFAKALIPTLQDKGWWGRRPEKDPLTGEVREVQLGSPRRLKVIYDTNLRTAHAEGQWQRIQENKEAFPYLQYDGKNSENPRLQHAAWDSLVLPVDHPFWQEHFPVRAYGCKCRARSLTAIQVEGTGLQVGPAPEVPKVTYVNQRTGEVQQIPEGVHPSFHYPPGGWRTGLSNHLVEKLEATTEALARTSIADLVKGQAFAEWYLQPTGNFAVAYLGKQAAAELSAKTQLVVFSEATLAKQLNNQPEITLDEYAKVQEAIDAGQHAQGNTPNTRVYALEESDGYVVVVEVMQVGVEIHMTSLRRLSEEQAKHDEEVLRLLKNQ</sequence>
<dbReference type="EMBL" id="JANEWF010000009">
    <property type="protein sequence ID" value="MDA8483601.1"/>
    <property type="molecule type" value="Genomic_DNA"/>
</dbReference>